<proteinExistence type="predicted"/>
<gene>
    <name evidence="2" type="ORF">RIB56_19370</name>
</gene>
<reference evidence="3" key="1">
    <citation type="submission" date="2023-07" db="EMBL/GenBank/DDBJ databases">
        <title>Draft genomic sequences of Priestia flexa CCM isolated from the soil of an abandoned mine contaminated by free cyanide in the high Andean zone of Tacna, Peru.</title>
        <authorList>
            <person name="Caceda Quiroz C.J."/>
            <person name="Maraza Chooque G.J."/>
            <person name="Fora Quispe G.L."/>
            <person name="Carpio Mamani M."/>
        </authorList>
    </citation>
    <scope>NUCLEOTIDE SEQUENCE [LARGE SCALE GENOMIC DNA]</scope>
    <source>
        <strain evidence="3">CCM</strain>
    </source>
</reference>
<comment type="caution">
    <text evidence="2">The sequence shown here is derived from an EMBL/GenBank/DDBJ whole genome shotgun (WGS) entry which is preliminary data.</text>
</comment>
<dbReference type="Gene3D" id="3.40.50.300">
    <property type="entry name" value="P-loop containing nucleotide triphosphate hydrolases"/>
    <property type="match status" value="2"/>
</dbReference>
<organism evidence="2 3">
    <name type="scientific">Priestia flexa</name>
    <dbReference type="NCBI Taxonomy" id="86664"/>
    <lineage>
        <taxon>Bacteria</taxon>
        <taxon>Bacillati</taxon>
        <taxon>Bacillota</taxon>
        <taxon>Bacilli</taxon>
        <taxon>Bacillales</taxon>
        <taxon>Bacillaceae</taxon>
        <taxon>Priestia</taxon>
    </lineage>
</organism>
<name>A0ABU4JB92_9BACI</name>
<feature type="domain" description="Helicase HerA central" evidence="1">
    <location>
        <begin position="191"/>
        <end position="401"/>
    </location>
</feature>
<evidence type="ECO:0000259" key="1">
    <source>
        <dbReference type="Pfam" id="PF01935"/>
    </source>
</evidence>
<dbReference type="InterPro" id="IPR002789">
    <property type="entry name" value="HerA_central"/>
</dbReference>
<dbReference type="PANTHER" id="PTHR42957:SF1">
    <property type="entry name" value="HELICASE MJ1565-RELATED"/>
    <property type="match status" value="1"/>
</dbReference>
<accession>A0ABU4JB92</accession>
<dbReference type="Proteomes" id="UP001284771">
    <property type="component" value="Unassembled WGS sequence"/>
</dbReference>
<dbReference type="SUPFAM" id="SSF52540">
    <property type="entry name" value="P-loop containing nucleoside triphosphate hydrolases"/>
    <property type="match status" value="1"/>
</dbReference>
<dbReference type="InterPro" id="IPR027417">
    <property type="entry name" value="P-loop_NTPase"/>
</dbReference>
<sequence>MSTQTFEMNIDGEIIRWEEKSHAQIFRNFWQFFVGKDLQKTIETIELTGIRTADSEYTVGKNGSKRKNLFIKDNYYVHMHLNPAAMQKVYEKFIKGWESIDKQSKDETFSGEQQEVFKELQTAAKKNLKSIYEKSPAVASVTANHNSYDSSLGVEPVVTKLPDETEPLRILFGHSANTNEPLYWYPTTTSKIMHTNTGIVGTMGTGKTQFTKSLIKQIHDGSLSNVNGTPIDILIFDYKGDYIKDDFVEATNATVYQPYHLPYNPLSLYRGSQLKPLLPLHTASTIKETISNAFNLGIKQQQLLNDLIVEAYSQVGIHKADMSTWDLVPPTINNVFERFMDREDVKEDSLYAALKQIYDFEIFSPNSEETQSLYNMIQGVTVINLAGYDQSVQNLIVGITLDTFYSQMSTKGHSTIQGDYRELTKMILVDEADNFLSQNFTSLKKVMKEGREYGVGVILSTQFLDHFATADNDYTQYILTWVIHRVPTIKKKEVQALFSPESQVEGGQIVNKIAQLQKHYSLVTSVTKNKYEIMEDMAFWKLLS</sequence>
<dbReference type="EMBL" id="JAWUZT010000089">
    <property type="protein sequence ID" value="MDW8518273.1"/>
    <property type="molecule type" value="Genomic_DNA"/>
</dbReference>
<keyword evidence="3" id="KW-1185">Reference proteome</keyword>
<protein>
    <submittedName>
        <fullName evidence="2">DUF87 domain-containing protein</fullName>
    </submittedName>
</protein>
<evidence type="ECO:0000313" key="2">
    <source>
        <dbReference type="EMBL" id="MDW8518273.1"/>
    </source>
</evidence>
<dbReference type="InterPro" id="IPR008571">
    <property type="entry name" value="HerA-like"/>
</dbReference>
<dbReference type="RefSeq" id="WP_198511905.1">
    <property type="nucleotide sequence ID" value="NZ_JARRVR010000130.1"/>
</dbReference>
<evidence type="ECO:0000313" key="3">
    <source>
        <dbReference type="Proteomes" id="UP001284771"/>
    </source>
</evidence>
<dbReference type="PANTHER" id="PTHR42957">
    <property type="entry name" value="HELICASE MJ1565-RELATED"/>
    <property type="match status" value="1"/>
</dbReference>
<dbReference type="Pfam" id="PF01935">
    <property type="entry name" value="DUF87"/>
    <property type="match status" value="1"/>
</dbReference>